<feature type="region of interest" description="Disordered" evidence="1">
    <location>
        <begin position="423"/>
        <end position="454"/>
    </location>
</feature>
<feature type="compositionally biased region" description="Polar residues" evidence="1">
    <location>
        <begin position="571"/>
        <end position="582"/>
    </location>
</feature>
<gene>
    <name evidence="3" type="ORF">DMN91_007731</name>
</gene>
<dbReference type="AlphaFoldDB" id="A0A3L8DFK1"/>
<dbReference type="PROSITE" id="PS50802">
    <property type="entry name" value="OTU"/>
    <property type="match status" value="1"/>
</dbReference>
<dbReference type="InterPro" id="IPR003323">
    <property type="entry name" value="OTU_dom"/>
</dbReference>
<feature type="compositionally biased region" description="Basic and acidic residues" evidence="1">
    <location>
        <begin position="369"/>
        <end position="386"/>
    </location>
</feature>
<dbReference type="SUPFAM" id="SSF54001">
    <property type="entry name" value="Cysteine proteinases"/>
    <property type="match status" value="1"/>
</dbReference>
<feature type="compositionally biased region" description="Polar residues" evidence="1">
    <location>
        <begin position="535"/>
        <end position="562"/>
    </location>
</feature>
<dbReference type="GO" id="GO:0016579">
    <property type="term" value="P:protein deubiquitination"/>
    <property type="evidence" value="ECO:0007669"/>
    <property type="project" value="TreeGrafter"/>
</dbReference>
<evidence type="ECO:0000313" key="3">
    <source>
        <dbReference type="EMBL" id="RLU19174.1"/>
    </source>
</evidence>
<dbReference type="InterPro" id="IPR050704">
    <property type="entry name" value="Peptidase_C85-like"/>
</dbReference>
<dbReference type="EMBL" id="QOIP01000008">
    <property type="protein sequence ID" value="RLU19174.1"/>
    <property type="molecule type" value="Genomic_DNA"/>
</dbReference>
<feature type="domain" description="OTU" evidence="2">
    <location>
        <begin position="80"/>
        <end position="184"/>
    </location>
</feature>
<dbReference type="PANTHER" id="PTHR12419">
    <property type="entry name" value="OTU DOMAIN CONTAINING PROTEIN"/>
    <property type="match status" value="1"/>
</dbReference>
<dbReference type="Proteomes" id="UP000279307">
    <property type="component" value="Chromosome 8"/>
</dbReference>
<feature type="non-terminal residue" evidence="3">
    <location>
        <position position="1"/>
    </location>
</feature>
<accession>A0A3L8DFK1</accession>
<feature type="compositionally biased region" description="Polar residues" evidence="1">
    <location>
        <begin position="635"/>
        <end position="652"/>
    </location>
</feature>
<dbReference type="Gene3D" id="3.90.70.80">
    <property type="match status" value="2"/>
</dbReference>
<dbReference type="CDD" id="cd22753">
    <property type="entry name" value="OTU_ALG13-like"/>
    <property type="match status" value="1"/>
</dbReference>
<dbReference type="InterPro" id="IPR049769">
    <property type="entry name" value="OTU_OTU"/>
</dbReference>
<organism evidence="3">
    <name type="scientific">Ooceraea biroi</name>
    <name type="common">Clonal raider ant</name>
    <name type="synonym">Cerapachys biroi</name>
    <dbReference type="NCBI Taxonomy" id="2015173"/>
    <lineage>
        <taxon>Eukaryota</taxon>
        <taxon>Metazoa</taxon>
        <taxon>Ecdysozoa</taxon>
        <taxon>Arthropoda</taxon>
        <taxon>Hexapoda</taxon>
        <taxon>Insecta</taxon>
        <taxon>Pterygota</taxon>
        <taxon>Neoptera</taxon>
        <taxon>Endopterygota</taxon>
        <taxon>Hymenoptera</taxon>
        <taxon>Apocrita</taxon>
        <taxon>Aculeata</taxon>
        <taxon>Formicoidea</taxon>
        <taxon>Formicidae</taxon>
        <taxon>Dorylinae</taxon>
        <taxon>Ooceraea</taxon>
    </lineage>
</organism>
<dbReference type="GO" id="GO:0004843">
    <property type="term" value="F:cysteine-type deubiquitinase activity"/>
    <property type="evidence" value="ECO:0007669"/>
    <property type="project" value="TreeGrafter"/>
</dbReference>
<feature type="compositionally biased region" description="Basic and acidic residues" evidence="1">
    <location>
        <begin position="423"/>
        <end position="436"/>
    </location>
</feature>
<evidence type="ECO:0000256" key="1">
    <source>
        <dbReference type="SAM" id="MobiDB-lite"/>
    </source>
</evidence>
<reference evidence="3" key="1">
    <citation type="journal article" date="2018" name="Genome Res.">
        <title>The genomic architecture and molecular evolution of ant odorant receptors.</title>
        <authorList>
            <person name="McKenzie S.K."/>
            <person name="Kronauer D.J.C."/>
        </authorList>
    </citation>
    <scope>NUCLEOTIDE SEQUENCE [LARGE SCALE GENOMIC DNA]</scope>
    <source>
        <strain evidence="3">Clonal line C1</strain>
    </source>
</reference>
<comment type="caution">
    <text evidence="3">The sequence shown here is derived from an EMBL/GenBank/DDBJ whole genome shotgun (WGS) entry which is preliminary data.</text>
</comment>
<evidence type="ECO:0000259" key="2">
    <source>
        <dbReference type="PROSITE" id="PS50802"/>
    </source>
</evidence>
<reference evidence="3" key="2">
    <citation type="submission" date="2018-07" db="EMBL/GenBank/DDBJ databases">
        <authorList>
            <person name="Mckenzie S.K."/>
            <person name="Kronauer D.J.C."/>
        </authorList>
    </citation>
    <scope>NUCLEOTIDE SEQUENCE</scope>
    <source>
        <strain evidence="3">Clonal line C1</strain>
    </source>
</reference>
<dbReference type="InterPro" id="IPR038765">
    <property type="entry name" value="Papain-like_cys_pep_sf"/>
</dbReference>
<name>A0A3L8DFK1_OOCBI</name>
<dbReference type="OrthoDB" id="10017659at2759"/>
<feature type="region of interest" description="Disordered" evidence="1">
    <location>
        <begin position="535"/>
        <end position="652"/>
    </location>
</feature>
<feature type="region of interest" description="Disordered" evidence="1">
    <location>
        <begin position="369"/>
        <end position="390"/>
    </location>
</feature>
<protein>
    <recommendedName>
        <fullName evidence="2">OTU domain-containing protein</fullName>
    </recommendedName>
</protein>
<sequence>VAILEKAHAKKRVKRITSITTIAFEKSSGRFTLMSMASCPSRSADKEQCIELSHVEISPRRKMSKRMQEPVDQWLGKEGYFRKPTPRDPTCLFRAISEQVYYTQYYHLRFITVPFDHYLKEMQCFTEWGGPNEIRAMSLLYHRNIIIFVGEKQMCETVVRTDFKKGDILLCRTNTRQYESVYPISFVQTAAYCQSLVYEVVYKDIFKMPNITTVADKMLRNRSSTFRHDRFFQKGNLGIREQLTVDLYNKIKHESNDTDEVQCAWKGIPPIPYKVAKALAPDYYRNIELDIWCELKREVKSAGWSKYNSNELQVGGKCLIEISVNELEQFDRNHKNNRLKSLDYNISDSNNKIVQQQLKQGLFRLKEEPYQTSENKMETGSKHATNDEANNNVPVAFDNLQTTVSNNVQQAADERKKADVIFRNKNTRSRETKNLDHGFQSSVSKQKPAGESTPYTPYDTSFASRFFYNLHLLHLEQDSVRNLNPAYCGAMPYGQGQGVQTLVEPPNAHTNNIPSVEESIDCLVSGMQNCSLYDGSNSEVSKTSGASDPQNSKQFKQGSSKSNGRDLYQVMQKTKQPGNIKSNKPRGRPQNFRGSAYAQHSGQQSYSTMSSNPGGSYDAQRHDVCALPPQHHLDSSTTWTPHQATAMTPANSSGAYMPQYATAVYSAMPYHELLPPHCAGEGNMYYSGNFSWNPSYMPVPCLPPQHVDSAIESAAMPSYPQHAYPLTETYPPTNPSAGYPQTTSQSMVYPQPMMYPQPIQYALPPLPPPLPPPHVQEQWNSCMGQQSYMQYPVPPPQTIEPPSAAQNVMPHNSL</sequence>
<proteinExistence type="predicted"/>
<feature type="compositionally biased region" description="Polar residues" evidence="1">
    <location>
        <begin position="598"/>
        <end position="614"/>
    </location>
</feature>